<evidence type="ECO:0000313" key="2">
    <source>
        <dbReference type="Proteomes" id="UP000196082"/>
    </source>
</evidence>
<dbReference type="AlphaFoldDB" id="A0A1Y3KDF9"/>
<proteinExistence type="predicted"/>
<name>A0A1Y3KDF9_PSEPU</name>
<accession>A0A1Y3KDF9</accession>
<dbReference type="Proteomes" id="UP000196082">
    <property type="component" value="Unassembled WGS sequence"/>
</dbReference>
<organism evidence="1 2">
    <name type="scientific">Pseudomonas putida</name>
    <name type="common">Arthrobacter siderocapsulatus</name>
    <dbReference type="NCBI Taxonomy" id="303"/>
    <lineage>
        <taxon>Bacteria</taxon>
        <taxon>Pseudomonadati</taxon>
        <taxon>Pseudomonadota</taxon>
        <taxon>Gammaproteobacteria</taxon>
        <taxon>Pseudomonadales</taxon>
        <taxon>Pseudomonadaceae</taxon>
        <taxon>Pseudomonas</taxon>
    </lineage>
</organism>
<sequence>MNTSNGISVVCSYMNHPIWDPTSNICLSFHYIMVMCAPTRVTAWAFQLRLAIVYFLDFMSLYNSKNASSLHIRHLKDITPSLFKSFIKHLNKIGKGAIHASKLKSCIQIASRETGVIPKLELPKVKLDRNSNTEPLSEDGVATLTMTTQVIVDSLREMVARRAIIDETEPYTLEELQDHWVFRLSTQDIFIWFKYRLVNNLPITKAQLRVRLDKCSDPEIITLSEQPDFLERFTELYKTSGTDVTVPPDYNPRPSSTIGWWKTNLEPYRVVKTFITHGYPLKFNRESLAVEYSSAYLFNYDDLTDPVKMIIHKLAYIRKKFNDKWGETKGQMLSVDEHMALYYPSSADIAGLVLFMMLQAGWNKETVTDIDQNNYLHGLTSAIEENIKLIFSEKNRGQGGDLPYFSPKQILSTSDSENPYSLYNLILLSKDVSAPLAAYVSHLIDPIRNRPVNNMFAFLRPLNAWARAEGQAVGAIDYGGDFSVAVNQILSKHIITDNGERITSANNLTGRLRSTWLYYNAEHTPYAFLSQMMGHESRDTTDESYDNSPVARAKRAKRLRSALERVVKRLRARKFQGLLCKQASAIANADLSIIHLPYFERALWACSDRSNPDWPGAIKLKEGIKCEAFEHCIFCSKLRILEDSLPFLIERLSHINELLRDRAYAEFGSQLEAEQQEIERILDDWNDEDAIQDAIRYRAANSPLLPREMRDLKLIFRTGEL</sequence>
<comment type="caution">
    <text evidence="1">The sequence shown here is derived from an EMBL/GenBank/DDBJ whole genome shotgun (WGS) entry which is preliminary data.</text>
</comment>
<dbReference type="EMBL" id="NFSB01000090">
    <property type="protein sequence ID" value="OUM23675.1"/>
    <property type="molecule type" value="Genomic_DNA"/>
</dbReference>
<protein>
    <submittedName>
        <fullName evidence="1">Uncharacterized protein</fullName>
    </submittedName>
</protein>
<evidence type="ECO:0000313" key="1">
    <source>
        <dbReference type="EMBL" id="OUM23675.1"/>
    </source>
</evidence>
<gene>
    <name evidence="1" type="ORF">B8W72_27590</name>
</gene>
<reference evidence="1 2" key="1">
    <citation type="submission" date="2017-05" db="EMBL/GenBank/DDBJ databases">
        <title>Whole genome sequence of Pseudomonas putida isolate 1312 commercialized as a biostimulant.</title>
        <authorList>
            <person name="Crovadore J."/>
            <person name="Blanc P."/>
            <person name="Chablais R."/>
            <person name="Cochard B."/>
            <person name="Grizard D."/>
            <person name="Lefort F."/>
        </authorList>
    </citation>
    <scope>NUCLEOTIDE SEQUENCE [LARGE SCALE GENOMIC DNA]</scope>
    <source>
        <strain evidence="1 2">1312</strain>
    </source>
</reference>